<feature type="transmembrane region" description="Helical" evidence="1">
    <location>
        <begin position="250"/>
        <end position="271"/>
    </location>
</feature>
<protein>
    <submittedName>
        <fullName evidence="2">Uncharacterized protein</fullName>
    </submittedName>
</protein>
<gene>
    <name evidence="2" type="ORF">BT96DRAFT_933195</name>
</gene>
<keyword evidence="1" id="KW-0812">Transmembrane</keyword>
<feature type="transmembrane region" description="Helical" evidence="1">
    <location>
        <begin position="92"/>
        <end position="110"/>
    </location>
</feature>
<keyword evidence="1" id="KW-1133">Transmembrane helix</keyword>
<evidence type="ECO:0000313" key="3">
    <source>
        <dbReference type="Proteomes" id="UP000799118"/>
    </source>
</evidence>
<name>A0A6A4IET7_9AGAR</name>
<evidence type="ECO:0000256" key="1">
    <source>
        <dbReference type="SAM" id="Phobius"/>
    </source>
</evidence>
<feature type="transmembrane region" description="Helical" evidence="1">
    <location>
        <begin position="172"/>
        <end position="201"/>
    </location>
</feature>
<dbReference type="Proteomes" id="UP000799118">
    <property type="component" value="Unassembled WGS sequence"/>
</dbReference>
<reference evidence="2" key="1">
    <citation type="journal article" date="2019" name="Environ. Microbiol.">
        <title>Fungal ecological strategies reflected in gene transcription - a case study of two litter decomposers.</title>
        <authorList>
            <person name="Barbi F."/>
            <person name="Kohler A."/>
            <person name="Barry K."/>
            <person name="Baskaran P."/>
            <person name="Daum C."/>
            <person name="Fauchery L."/>
            <person name="Ihrmark K."/>
            <person name="Kuo A."/>
            <person name="LaButti K."/>
            <person name="Lipzen A."/>
            <person name="Morin E."/>
            <person name="Grigoriev I.V."/>
            <person name="Henrissat B."/>
            <person name="Lindahl B."/>
            <person name="Martin F."/>
        </authorList>
    </citation>
    <scope>NUCLEOTIDE SEQUENCE</scope>
    <source>
        <strain evidence="2">JB14</strain>
    </source>
</reference>
<feature type="transmembrane region" description="Helical" evidence="1">
    <location>
        <begin position="131"/>
        <end position="152"/>
    </location>
</feature>
<organism evidence="2 3">
    <name type="scientific">Gymnopus androsaceus JB14</name>
    <dbReference type="NCBI Taxonomy" id="1447944"/>
    <lineage>
        <taxon>Eukaryota</taxon>
        <taxon>Fungi</taxon>
        <taxon>Dikarya</taxon>
        <taxon>Basidiomycota</taxon>
        <taxon>Agaricomycotina</taxon>
        <taxon>Agaricomycetes</taxon>
        <taxon>Agaricomycetidae</taxon>
        <taxon>Agaricales</taxon>
        <taxon>Marasmiineae</taxon>
        <taxon>Omphalotaceae</taxon>
        <taxon>Gymnopus</taxon>
    </lineage>
</organism>
<keyword evidence="3" id="KW-1185">Reference proteome</keyword>
<evidence type="ECO:0000313" key="2">
    <source>
        <dbReference type="EMBL" id="KAE9407788.1"/>
    </source>
</evidence>
<accession>A0A6A4IET7</accession>
<feature type="transmembrane region" description="Helical" evidence="1">
    <location>
        <begin position="58"/>
        <end position="80"/>
    </location>
</feature>
<proteinExistence type="predicted"/>
<dbReference type="OrthoDB" id="3234297at2759"/>
<sequence length="427" mass="49155">MASLNATNPVFQEVEGYMICVYQSEGQNPDMQGYAVRISNFVVNACLALIIRYSEESVLDSVSVILLQVYTLLVCAFITMIRKQLSIADAHFAITSTVTPLSVYLLYASFRKILRKPSYLFRRLGNQPTTTYAVLSLAMLPMWIIMDGLIYFSNDFANSDCPHISFVSWIMYRMAASIFTFVYSLVFIAFILLIWIVYLLRHIWDIRDEYRRHKMNAQRWKYLPWLQWFPLWFKSLTLAQWDVIMQSHPWLLTFTIGIIFFIWGCALMLYVPDLSKFYYELVQQLQQDSGVTVTSPGPYTPPSGYDPLDFGQLLAAAVAFPPLWQLLTLIWTNRGEILKWIKGYPRSLWNGIVFIFTGHRNPWKKVLADRAEEGRTGHTAGPGYDSIPFTGPVEAAHSDEEKYSLSNPAWKSIESSTTLYDPYAPKS</sequence>
<dbReference type="EMBL" id="ML769394">
    <property type="protein sequence ID" value="KAE9407788.1"/>
    <property type="molecule type" value="Genomic_DNA"/>
</dbReference>
<keyword evidence="1" id="KW-0472">Membrane</keyword>
<dbReference type="AlphaFoldDB" id="A0A6A4IET7"/>